<name>A0A0N5A8L6_9BILA</name>
<evidence type="ECO:0000256" key="1">
    <source>
        <dbReference type="SAM" id="MobiDB-lite"/>
    </source>
</evidence>
<protein>
    <submittedName>
        <fullName evidence="3">Cyclin-dependent kinase inhibitor</fullName>
    </submittedName>
</protein>
<keyword evidence="2" id="KW-1185">Reference proteome</keyword>
<dbReference type="WBParaSite" id="SMUV_0000041801-mRNA-1">
    <property type="protein sequence ID" value="SMUV_0000041801-mRNA-1"/>
    <property type="gene ID" value="SMUV_0000041801"/>
</dbReference>
<dbReference type="Proteomes" id="UP000046393">
    <property type="component" value="Unplaced"/>
</dbReference>
<organism evidence="2 3">
    <name type="scientific">Syphacia muris</name>
    <dbReference type="NCBI Taxonomy" id="451379"/>
    <lineage>
        <taxon>Eukaryota</taxon>
        <taxon>Metazoa</taxon>
        <taxon>Ecdysozoa</taxon>
        <taxon>Nematoda</taxon>
        <taxon>Chromadorea</taxon>
        <taxon>Rhabditida</taxon>
        <taxon>Spirurina</taxon>
        <taxon>Oxyuridomorpha</taxon>
        <taxon>Oxyuroidea</taxon>
        <taxon>Oxyuridae</taxon>
        <taxon>Syphacia</taxon>
    </lineage>
</organism>
<proteinExistence type="predicted"/>
<evidence type="ECO:0000313" key="2">
    <source>
        <dbReference type="Proteomes" id="UP000046393"/>
    </source>
</evidence>
<dbReference type="AlphaFoldDB" id="A0A0N5A8L6"/>
<feature type="region of interest" description="Disordered" evidence="1">
    <location>
        <begin position="1"/>
        <end position="20"/>
    </location>
</feature>
<feature type="region of interest" description="Disordered" evidence="1">
    <location>
        <begin position="72"/>
        <end position="101"/>
    </location>
</feature>
<sequence length="158" mass="18086">MTLTHQQDSVPKPKMVQGTPFPQRIVRSLFRFKHSKSYSLVTNVADKKLSGTSFKETNTSNASLGHYLKRQEQAPYSLSTDDDSVQKSTPSSTDSTPTEETFDMKTAYLPQTNLCNEDLAVPKKRSAERRRLWKKKKVVHEPCAEFFKHFKPDDIIGY</sequence>
<evidence type="ECO:0000313" key="3">
    <source>
        <dbReference type="WBParaSite" id="SMUV_0000041801-mRNA-1"/>
    </source>
</evidence>
<accession>A0A0N5A8L6</accession>
<reference evidence="3" key="1">
    <citation type="submission" date="2017-02" db="UniProtKB">
        <authorList>
            <consortium name="WormBaseParasite"/>
        </authorList>
    </citation>
    <scope>IDENTIFICATION</scope>
</reference>
<feature type="compositionally biased region" description="Low complexity" evidence="1">
    <location>
        <begin position="88"/>
        <end position="99"/>
    </location>
</feature>